<keyword evidence="4" id="KW-0342">GTP-binding</keyword>
<dbReference type="EMBL" id="JAYGIE010000126">
    <property type="protein sequence ID" value="MEA5480466.1"/>
    <property type="molecule type" value="Genomic_DNA"/>
</dbReference>
<evidence type="ECO:0000256" key="5">
    <source>
        <dbReference type="ARBA" id="ARBA00023136"/>
    </source>
</evidence>
<protein>
    <submittedName>
        <fullName evidence="10">Dynamin family protein</fullName>
    </submittedName>
</protein>
<evidence type="ECO:0000256" key="7">
    <source>
        <dbReference type="SAM" id="Phobius"/>
    </source>
</evidence>
<reference evidence="10 11" key="1">
    <citation type="submission" date="2023-12" db="EMBL/GenBank/DDBJ databases">
        <title>Baltic Sea Cyanobacteria.</title>
        <authorList>
            <person name="Delbaje E."/>
            <person name="Fewer D.P."/>
            <person name="Shishido T.K."/>
        </authorList>
    </citation>
    <scope>NUCLEOTIDE SEQUENCE [LARGE SCALE GENOMIC DNA]</scope>
    <source>
        <strain evidence="10 11">UHCC 0370</strain>
    </source>
</reference>
<keyword evidence="7" id="KW-1133">Transmembrane helix</keyword>
<keyword evidence="3" id="KW-0378">Hydrolase</keyword>
<dbReference type="InterPro" id="IPR045063">
    <property type="entry name" value="Dynamin_N"/>
</dbReference>
<organism evidence="10 11">
    <name type="scientific">Pseudanabaena galeata UHCC 0370</name>
    <dbReference type="NCBI Taxonomy" id="3110310"/>
    <lineage>
        <taxon>Bacteria</taxon>
        <taxon>Bacillati</taxon>
        <taxon>Cyanobacteriota</taxon>
        <taxon>Cyanophyceae</taxon>
        <taxon>Pseudanabaenales</taxon>
        <taxon>Pseudanabaenaceae</taxon>
        <taxon>Pseudanabaena</taxon>
    </lineage>
</organism>
<feature type="domain" description="Dynamin N-terminal" evidence="8">
    <location>
        <begin position="56"/>
        <end position="220"/>
    </location>
</feature>
<evidence type="ECO:0000256" key="1">
    <source>
        <dbReference type="ARBA" id="ARBA00004370"/>
    </source>
</evidence>
<evidence type="ECO:0000256" key="3">
    <source>
        <dbReference type="ARBA" id="ARBA00022801"/>
    </source>
</evidence>
<proteinExistence type="predicted"/>
<gene>
    <name evidence="10" type="ORF">VB774_22765</name>
</gene>
<evidence type="ECO:0000259" key="9">
    <source>
        <dbReference type="Pfam" id="PF21808"/>
    </source>
</evidence>
<dbReference type="Pfam" id="PF00350">
    <property type="entry name" value="Dynamin_N"/>
    <property type="match status" value="1"/>
</dbReference>
<keyword evidence="11" id="KW-1185">Reference proteome</keyword>
<keyword evidence="6" id="KW-0175">Coiled coil</keyword>
<feature type="transmembrane region" description="Helical" evidence="7">
    <location>
        <begin position="522"/>
        <end position="552"/>
    </location>
</feature>
<dbReference type="RefSeq" id="WP_323263446.1">
    <property type="nucleotide sequence ID" value="NZ_JAYGIE010000126.1"/>
</dbReference>
<evidence type="ECO:0000259" key="8">
    <source>
        <dbReference type="Pfam" id="PF00350"/>
    </source>
</evidence>
<dbReference type="Gene3D" id="3.40.50.300">
    <property type="entry name" value="P-loop containing nucleotide triphosphate hydrolases"/>
    <property type="match status" value="1"/>
</dbReference>
<evidence type="ECO:0000313" key="10">
    <source>
        <dbReference type="EMBL" id="MEA5480466.1"/>
    </source>
</evidence>
<evidence type="ECO:0000313" key="11">
    <source>
        <dbReference type="Proteomes" id="UP001301388"/>
    </source>
</evidence>
<dbReference type="Proteomes" id="UP001301388">
    <property type="component" value="Unassembled WGS sequence"/>
</dbReference>
<name>A0ABU5TQ92_9CYAN</name>
<dbReference type="SUPFAM" id="SSF52540">
    <property type="entry name" value="P-loop containing nucleoside triphosphate hydrolases"/>
    <property type="match status" value="1"/>
</dbReference>
<feature type="domain" description="BDLP-like helical" evidence="9">
    <location>
        <begin position="261"/>
        <end position="630"/>
    </location>
</feature>
<feature type="coiled-coil region" evidence="6">
    <location>
        <begin position="621"/>
        <end position="655"/>
    </location>
</feature>
<evidence type="ECO:0000256" key="6">
    <source>
        <dbReference type="SAM" id="Coils"/>
    </source>
</evidence>
<accession>A0ABU5TQ92</accession>
<feature type="coiled-coil region" evidence="6">
    <location>
        <begin position="327"/>
        <end position="361"/>
    </location>
</feature>
<keyword evidence="2" id="KW-0547">Nucleotide-binding</keyword>
<dbReference type="PANTHER" id="PTHR10465">
    <property type="entry name" value="TRANSMEMBRANE GTPASE FZO1"/>
    <property type="match status" value="1"/>
</dbReference>
<dbReference type="Pfam" id="PF21808">
    <property type="entry name" value="Dynamin-like_hel_bact"/>
    <property type="match status" value="1"/>
</dbReference>
<keyword evidence="5 7" id="KW-0472">Membrane</keyword>
<evidence type="ECO:0000256" key="2">
    <source>
        <dbReference type="ARBA" id="ARBA00022741"/>
    </source>
</evidence>
<dbReference type="CDD" id="cd09912">
    <property type="entry name" value="DLP_2"/>
    <property type="match status" value="1"/>
</dbReference>
<sequence>MTQSMYRQYEAFQEKRKALVTLIHELNEVLESLDMTDKKSSLEQLENLVQSDNFKVLVLGEFKRGKSTFINAMLGEEILPAYAKPCTAIINEVKWGDTRRALLHPVKVENDQQLQPQEISVEQIEEYVVIQNDVSELHENRYDKVELFWPLALCKNGVEIIDSPGLNEHDIRQKVTMDYLSNVDAILFVLSCEALASKSELDVIDNILKPAGHTDIFFICNRFNMIRAKEREDVKQYGISRLAPRTSKKSDRVFFISALDALEGRMENDEARVQKSGMVQVEQELEKFLANERGRIKILRPAREVQIAINAARQTIPSRESMLKMDLRTLEDRFEGAQEPLRRLEIERDQIVRRVENFRDDIKITISAEACSFYRSLPDKVSEWMKTLETRNSVNFISFEGTKAQVEKLTEEVLTYLSGKVESEFSVWQNETLQSLITDRLASLMQELDERASTFVDKIDDIRLQVSGSTISINDVGPKKIGAIERVLSAAGGFFIGGIGSAGLGAVFGYQEMAKSIVPQFGLALLTLVVVGFNPWILLPIMAGGGFVQGLLSTKSTNTKIKEEVGKRFAASIRDSAQQRANEVAEAIFAKLSEIQSGVDQGLSREIKGVRDQVTSILTEKQKGQENVDQKIRELNSLRRELDVIDSELDTLIAEVAMPT</sequence>
<dbReference type="PANTHER" id="PTHR10465:SF0">
    <property type="entry name" value="SARCALUMENIN"/>
    <property type="match status" value="1"/>
</dbReference>
<dbReference type="InterPro" id="IPR027417">
    <property type="entry name" value="P-loop_NTPase"/>
</dbReference>
<feature type="transmembrane region" description="Helical" evidence="7">
    <location>
        <begin position="487"/>
        <end position="510"/>
    </location>
</feature>
<keyword evidence="7" id="KW-0812">Transmembrane</keyword>
<comment type="subcellular location">
    <subcellularLocation>
        <location evidence="1">Membrane</location>
    </subcellularLocation>
</comment>
<dbReference type="InterPro" id="IPR027094">
    <property type="entry name" value="Mitofusin_fam"/>
</dbReference>
<comment type="caution">
    <text evidence="10">The sequence shown here is derived from an EMBL/GenBank/DDBJ whole genome shotgun (WGS) entry which is preliminary data.</text>
</comment>
<dbReference type="InterPro" id="IPR049399">
    <property type="entry name" value="BDLP-like_hel"/>
</dbReference>
<evidence type="ECO:0000256" key="4">
    <source>
        <dbReference type="ARBA" id="ARBA00023134"/>
    </source>
</evidence>